<dbReference type="AlphaFoldDB" id="A0A0F9UG64"/>
<organism evidence="2">
    <name type="scientific">marine sediment metagenome</name>
    <dbReference type="NCBI Taxonomy" id="412755"/>
    <lineage>
        <taxon>unclassified sequences</taxon>
        <taxon>metagenomes</taxon>
        <taxon>ecological metagenomes</taxon>
    </lineage>
</organism>
<dbReference type="InterPro" id="IPR010921">
    <property type="entry name" value="Trp_repressor/repl_initiator"/>
</dbReference>
<comment type="caution">
    <text evidence="2">The sequence shown here is derived from an EMBL/GenBank/DDBJ whole genome shotgun (WGS) entry which is preliminary data.</text>
</comment>
<dbReference type="EMBL" id="LAZR01000108">
    <property type="protein sequence ID" value="KKN90664.1"/>
    <property type="molecule type" value="Genomic_DNA"/>
</dbReference>
<dbReference type="Pfam" id="PF01527">
    <property type="entry name" value="HTH_Tnp_1"/>
    <property type="match status" value="1"/>
</dbReference>
<sequence length="109" mass="11785">MDYISTNNPDVSDLEADIVGPAGLAGGQTLADGTKKWTPNQVLCIVLRGVCGFESVADICQREGITREQFDAWRRKFSRACQTWATENQPTDAQGYPVDAYPATGSAEA</sequence>
<evidence type="ECO:0000256" key="1">
    <source>
        <dbReference type="SAM" id="MobiDB-lite"/>
    </source>
</evidence>
<gene>
    <name evidence="2" type="ORF">LCGC14_0226070</name>
</gene>
<dbReference type="SUPFAM" id="SSF48295">
    <property type="entry name" value="TrpR-like"/>
    <property type="match status" value="1"/>
</dbReference>
<evidence type="ECO:0000313" key="2">
    <source>
        <dbReference type="EMBL" id="KKN90664.1"/>
    </source>
</evidence>
<dbReference type="InterPro" id="IPR002514">
    <property type="entry name" value="Transposase_8"/>
</dbReference>
<feature type="region of interest" description="Disordered" evidence="1">
    <location>
        <begin position="87"/>
        <end position="109"/>
    </location>
</feature>
<proteinExistence type="predicted"/>
<name>A0A0F9UG64_9ZZZZ</name>
<protein>
    <submittedName>
        <fullName evidence="2">Uncharacterized protein</fullName>
    </submittedName>
</protein>
<accession>A0A0F9UG64</accession>
<dbReference type="GO" id="GO:0006313">
    <property type="term" value="P:DNA transposition"/>
    <property type="evidence" value="ECO:0007669"/>
    <property type="project" value="InterPro"/>
</dbReference>
<dbReference type="GO" id="GO:0043565">
    <property type="term" value="F:sequence-specific DNA binding"/>
    <property type="evidence" value="ECO:0007669"/>
    <property type="project" value="InterPro"/>
</dbReference>
<dbReference type="GO" id="GO:0004803">
    <property type="term" value="F:transposase activity"/>
    <property type="evidence" value="ECO:0007669"/>
    <property type="project" value="InterPro"/>
</dbReference>
<reference evidence="2" key="1">
    <citation type="journal article" date="2015" name="Nature">
        <title>Complex archaea that bridge the gap between prokaryotes and eukaryotes.</title>
        <authorList>
            <person name="Spang A."/>
            <person name="Saw J.H."/>
            <person name="Jorgensen S.L."/>
            <person name="Zaremba-Niedzwiedzka K."/>
            <person name="Martijn J."/>
            <person name="Lind A.E."/>
            <person name="van Eijk R."/>
            <person name="Schleper C."/>
            <person name="Guy L."/>
            <person name="Ettema T.J."/>
        </authorList>
    </citation>
    <scope>NUCLEOTIDE SEQUENCE</scope>
</reference>